<reference evidence="1" key="1">
    <citation type="submission" date="2020-03" db="EMBL/GenBank/DDBJ databases">
        <authorList>
            <person name="Zhang R."/>
        </authorList>
    </citation>
    <scope>NUCLEOTIDE SEQUENCE</scope>
</reference>
<evidence type="ECO:0000313" key="1">
    <source>
        <dbReference type="EMBL" id="NUU94548.1"/>
    </source>
</evidence>
<dbReference type="AlphaFoldDB" id="A0A6M2FCV8"/>
<accession>A0A6M2FCV8</accession>
<name>A0A6M2FCV8_9ROSI</name>
<protein>
    <submittedName>
        <fullName evidence="1">Uncharacterized protein</fullName>
    </submittedName>
</protein>
<organism evidence="1">
    <name type="scientific">Populus davidiana</name>
    <dbReference type="NCBI Taxonomy" id="266767"/>
    <lineage>
        <taxon>Eukaryota</taxon>
        <taxon>Viridiplantae</taxon>
        <taxon>Streptophyta</taxon>
        <taxon>Embryophyta</taxon>
        <taxon>Tracheophyta</taxon>
        <taxon>Spermatophyta</taxon>
        <taxon>Magnoliopsida</taxon>
        <taxon>eudicotyledons</taxon>
        <taxon>Gunneridae</taxon>
        <taxon>Pentapetalae</taxon>
        <taxon>rosids</taxon>
        <taxon>fabids</taxon>
        <taxon>Malpighiales</taxon>
        <taxon>Salicaceae</taxon>
        <taxon>Saliceae</taxon>
        <taxon>Populus</taxon>
    </lineage>
</organism>
<proteinExistence type="predicted"/>
<sequence>MNVFFIFPLLSNQIHFVFVTSILFLGYDSTLGTPFVCINVNGLHCTFFLHHKRMHCSRNFSMIITCRRKKGVFFVGERMLVQLKHEQKNVLGSSLQLSIFTRNISWLSLPDKCKSFGRVMLTLGFSTGSSTQMIMEEANSKSTI</sequence>
<dbReference type="EMBL" id="GILB01014215">
    <property type="protein sequence ID" value="NUU94548.1"/>
    <property type="molecule type" value="Transcribed_RNA"/>
</dbReference>